<proteinExistence type="predicted"/>
<organism evidence="1 2">
    <name type="scientific">Pedobacter alluvionis</name>
    <dbReference type="NCBI Taxonomy" id="475253"/>
    <lineage>
        <taxon>Bacteria</taxon>
        <taxon>Pseudomonadati</taxon>
        <taxon>Bacteroidota</taxon>
        <taxon>Sphingobacteriia</taxon>
        <taxon>Sphingobacteriales</taxon>
        <taxon>Sphingobacteriaceae</taxon>
        <taxon>Pedobacter</taxon>
    </lineage>
</organism>
<dbReference type="Proteomes" id="UP000273898">
    <property type="component" value="Unassembled WGS sequence"/>
</dbReference>
<dbReference type="AlphaFoldDB" id="A0A497Y4P5"/>
<accession>A0A497Y4P5</accession>
<comment type="caution">
    <text evidence="1">The sequence shown here is derived from an EMBL/GenBank/DDBJ whole genome shotgun (WGS) entry which is preliminary data.</text>
</comment>
<protein>
    <submittedName>
        <fullName evidence="1">Uncharacterized protein</fullName>
    </submittedName>
</protein>
<evidence type="ECO:0000313" key="1">
    <source>
        <dbReference type="EMBL" id="RLJ77130.1"/>
    </source>
</evidence>
<gene>
    <name evidence="1" type="ORF">BCL90_2200</name>
</gene>
<sequence>MTAGEKQEIGLFLSSSLLGGTTKQSIMLAILAIKIASSAEKAFSQ</sequence>
<name>A0A497Y4P5_9SPHI</name>
<dbReference type="EMBL" id="RCCK01000011">
    <property type="protein sequence ID" value="RLJ77130.1"/>
    <property type="molecule type" value="Genomic_DNA"/>
</dbReference>
<reference evidence="1 2" key="1">
    <citation type="submission" date="2018-10" db="EMBL/GenBank/DDBJ databases">
        <title>Genomic Encyclopedia of Archaeal and Bacterial Type Strains, Phase II (KMG-II): from individual species to whole genera.</title>
        <authorList>
            <person name="Goeker M."/>
        </authorList>
    </citation>
    <scope>NUCLEOTIDE SEQUENCE [LARGE SCALE GENOMIC DNA]</scope>
    <source>
        <strain evidence="1 2">DSM 19624</strain>
    </source>
</reference>
<evidence type="ECO:0000313" key="2">
    <source>
        <dbReference type="Proteomes" id="UP000273898"/>
    </source>
</evidence>